<feature type="domain" description="Anthranilate synthase component I N-terminal" evidence="12">
    <location>
        <begin position="324"/>
        <end position="449"/>
    </location>
</feature>
<keyword evidence="14" id="KW-1185">Reference proteome</keyword>
<comment type="catalytic activity">
    <reaction evidence="1">
        <text>chorismate + L-glutamine = 4-amino-4-deoxychorismate + L-glutamate</text>
        <dbReference type="Rhea" id="RHEA:11672"/>
        <dbReference type="ChEBI" id="CHEBI:29748"/>
        <dbReference type="ChEBI" id="CHEBI:29985"/>
        <dbReference type="ChEBI" id="CHEBI:58359"/>
        <dbReference type="ChEBI" id="CHEBI:58406"/>
        <dbReference type="EC" id="2.6.1.85"/>
    </reaction>
</comment>
<dbReference type="InterPro" id="IPR006221">
    <property type="entry name" value="TrpG/PapA_dom"/>
</dbReference>
<dbReference type="GO" id="GO:0000162">
    <property type="term" value="P:L-tryptophan biosynthetic process"/>
    <property type="evidence" value="ECO:0007669"/>
    <property type="project" value="TreeGrafter"/>
</dbReference>
<dbReference type="CDD" id="cd01743">
    <property type="entry name" value="GATase1_Anthranilate_Synthase"/>
    <property type="match status" value="1"/>
</dbReference>
<dbReference type="Gene3D" id="3.40.50.880">
    <property type="match status" value="1"/>
</dbReference>
<comment type="similarity">
    <text evidence="3">In the C-terminal section; belongs to the anthranilate synthase component I family.</text>
</comment>
<dbReference type="SUPFAM" id="SSF52317">
    <property type="entry name" value="Class I glutamine amidotransferase-like"/>
    <property type="match status" value="1"/>
</dbReference>
<feature type="domain" description="Glutamine amidotransferase" evidence="10">
    <location>
        <begin position="197"/>
        <end position="232"/>
    </location>
</feature>
<dbReference type="Pfam" id="PF04715">
    <property type="entry name" value="Anth_synt_I_N"/>
    <property type="match status" value="1"/>
</dbReference>
<dbReference type="EC" id="2.6.1.85" evidence="4"/>
<dbReference type="GeneID" id="25289040"/>
<dbReference type="PANTHER" id="PTHR11236">
    <property type="entry name" value="AMINOBENZOATE/ANTHRANILATE SYNTHASE"/>
    <property type="match status" value="1"/>
</dbReference>
<evidence type="ECO:0000256" key="9">
    <source>
        <dbReference type="ARBA" id="ARBA00031904"/>
    </source>
</evidence>
<accession>A0A0D2HGT7</accession>
<feature type="domain" description="Glutamine amidotransferase" evidence="10">
    <location>
        <begin position="9"/>
        <end position="139"/>
    </location>
</feature>
<comment type="pathway">
    <text evidence="2">Cofactor biosynthesis; tetrahydrofolate biosynthesis; 4-aminobenzoate from chorismate: step 1/2.</text>
</comment>
<organism evidence="13 14">
    <name type="scientific">Rhinocladiella mackenziei CBS 650.93</name>
    <dbReference type="NCBI Taxonomy" id="1442369"/>
    <lineage>
        <taxon>Eukaryota</taxon>
        <taxon>Fungi</taxon>
        <taxon>Dikarya</taxon>
        <taxon>Ascomycota</taxon>
        <taxon>Pezizomycotina</taxon>
        <taxon>Eurotiomycetes</taxon>
        <taxon>Chaetothyriomycetidae</taxon>
        <taxon>Chaetothyriales</taxon>
        <taxon>Herpotrichiellaceae</taxon>
        <taxon>Rhinocladiella</taxon>
    </lineage>
</organism>
<dbReference type="Proteomes" id="UP000053617">
    <property type="component" value="Unassembled WGS sequence"/>
</dbReference>
<keyword evidence="7" id="KW-0315">Glutamine amidotransferase</keyword>
<gene>
    <name evidence="13" type="ORF">Z518_00969</name>
</gene>
<reference evidence="13 14" key="1">
    <citation type="submission" date="2015-01" db="EMBL/GenBank/DDBJ databases">
        <title>The Genome Sequence of Rhinocladiella mackenzie CBS 650.93.</title>
        <authorList>
            <consortium name="The Broad Institute Genomics Platform"/>
            <person name="Cuomo C."/>
            <person name="de Hoog S."/>
            <person name="Gorbushina A."/>
            <person name="Stielow B."/>
            <person name="Teixiera M."/>
            <person name="Abouelleil A."/>
            <person name="Chapman S.B."/>
            <person name="Priest M."/>
            <person name="Young S.K."/>
            <person name="Wortman J."/>
            <person name="Nusbaum C."/>
            <person name="Birren B."/>
        </authorList>
    </citation>
    <scope>NUCLEOTIDE SEQUENCE [LARGE SCALE GENOMIC DNA]</scope>
    <source>
        <strain evidence="13 14">CBS 650.93</strain>
    </source>
</reference>
<dbReference type="Gene3D" id="3.60.120.10">
    <property type="entry name" value="Anthranilate synthase"/>
    <property type="match status" value="1"/>
</dbReference>
<evidence type="ECO:0000256" key="2">
    <source>
        <dbReference type="ARBA" id="ARBA00005009"/>
    </source>
</evidence>
<dbReference type="NCBIfam" id="TIGR01823">
    <property type="entry name" value="PabB-fungal"/>
    <property type="match status" value="1"/>
</dbReference>
<dbReference type="InterPro" id="IPR017926">
    <property type="entry name" value="GATASE"/>
</dbReference>
<evidence type="ECO:0000259" key="11">
    <source>
        <dbReference type="Pfam" id="PF00425"/>
    </source>
</evidence>
<dbReference type="InterPro" id="IPR006805">
    <property type="entry name" value="Anth_synth_I_N"/>
</dbReference>
<feature type="domain" description="Chorismate-utilising enzyme C-terminal" evidence="11">
    <location>
        <begin position="698"/>
        <end position="804"/>
    </location>
</feature>
<dbReference type="VEuPathDB" id="FungiDB:Z518_00969"/>
<keyword evidence="6" id="KW-0289">Folate biosynthesis</keyword>
<evidence type="ECO:0000256" key="3">
    <source>
        <dbReference type="ARBA" id="ARBA00005970"/>
    </source>
</evidence>
<evidence type="ECO:0000256" key="5">
    <source>
        <dbReference type="ARBA" id="ARBA00022679"/>
    </source>
</evidence>
<dbReference type="HOGENOM" id="CLU_006493_0_0_1"/>
<dbReference type="Pfam" id="PF00425">
    <property type="entry name" value="Chorismate_bind"/>
    <property type="match status" value="2"/>
</dbReference>
<dbReference type="PRINTS" id="PR00096">
    <property type="entry name" value="GATASE"/>
</dbReference>
<dbReference type="PRINTS" id="PR00097">
    <property type="entry name" value="ANTSNTHASEII"/>
</dbReference>
<dbReference type="GO" id="GO:0046656">
    <property type="term" value="P:folic acid biosynthetic process"/>
    <property type="evidence" value="ECO:0007669"/>
    <property type="project" value="UniProtKB-KW"/>
</dbReference>
<evidence type="ECO:0000259" key="12">
    <source>
        <dbReference type="Pfam" id="PF04715"/>
    </source>
</evidence>
<dbReference type="InterPro" id="IPR005801">
    <property type="entry name" value="ADC_synthase"/>
</dbReference>
<dbReference type="PROSITE" id="PS51273">
    <property type="entry name" value="GATASE_TYPE_1"/>
    <property type="match status" value="1"/>
</dbReference>
<dbReference type="RefSeq" id="XP_013277024.1">
    <property type="nucleotide sequence ID" value="XM_013421570.1"/>
</dbReference>
<dbReference type="InterPro" id="IPR029062">
    <property type="entry name" value="Class_I_gatase-like"/>
</dbReference>
<evidence type="ECO:0000259" key="10">
    <source>
        <dbReference type="Pfam" id="PF00117"/>
    </source>
</evidence>
<evidence type="ECO:0000256" key="1">
    <source>
        <dbReference type="ARBA" id="ARBA00001000"/>
    </source>
</evidence>
<dbReference type="Pfam" id="PF00117">
    <property type="entry name" value="GATase"/>
    <property type="match status" value="2"/>
</dbReference>
<dbReference type="GO" id="GO:0046820">
    <property type="term" value="F:4-amino-4-deoxychorismate synthase activity"/>
    <property type="evidence" value="ECO:0007669"/>
    <property type="project" value="UniProtKB-EC"/>
</dbReference>
<dbReference type="STRING" id="1442369.A0A0D2HGT7"/>
<evidence type="ECO:0000256" key="6">
    <source>
        <dbReference type="ARBA" id="ARBA00022909"/>
    </source>
</evidence>
<dbReference type="InterPro" id="IPR019999">
    <property type="entry name" value="Anth_synth_I-like"/>
</dbReference>
<dbReference type="UniPathway" id="UPA00077">
    <property type="reaction ID" value="UER00149"/>
</dbReference>
<dbReference type="GO" id="GO:0008153">
    <property type="term" value="P:4-aminobenzoate biosynthetic process"/>
    <property type="evidence" value="ECO:0007669"/>
    <property type="project" value="TreeGrafter"/>
</dbReference>
<dbReference type="GO" id="GO:0005737">
    <property type="term" value="C:cytoplasm"/>
    <property type="evidence" value="ECO:0007669"/>
    <property type="project" value="TreeGrafter"/>
</dbReference>
<evidence type="ECO:0000256" key="7">
    <source>
        <dbReference type="ARBA" id="ARBA00022962"/>
    </source>
</evidence>
<keyword evidence="5" id="KW-0808">Transferase</keyword>
<name>A0A0D2HGT7_9EURO</name>
<proteinExistence type="inferred from homology"/>
<dbReference type="InterPro" id="IPR010117">
    <property type="entry name" value="PabB_fungal"/>
</dbReference>
<dbReference type="OrthoDB" id="64220at2759"/>
<protein>
    <recommendedName>
        <fullName evidence="4">aminodeoxychorismate synthase</fullName>
        <ecNumber evidence="4">2.6.1.85</ecNumber>
    </recommendedName>
    <alternativeName>
        <fullName evidence="8">Para-aminobenzoate synthase</fullName>
    </alternativeName>
    <alternativeName>
        <fullName evidence="9">p-aminobenzoic acid synthase</fullName>
    </alternativeName>
</protein>
<dbReference type="GO" id="GO:0046654">
    <property type="term" value="P:tetrahydrofolate biosynthetic process"/>
    <property type="evidence" value="ECO:0007669"/>
    <property type="project" value="UniProtKB-UniPathway"/>
</dbReference>
<dbReference type="EMBL" id="KN847475">
    <property type="protein sequence ID" value="KIX09888.1"/>
    <property type="molecule type" value="Genomic_DNA"/>
</dbReference>
<feature type="domain" description="Chorismate-utilising enzyme C-terminal" evidence="11">
    <location>
        <begin position="510"/>
        <end position="675"/>
    </location>
</feature>
<evidence type="ECO:0000313" key="13">
    <source>
        <dbReference type="EMBL" id="KIX09888.1"/>
    </source>
</evidence>
<evidence type="ECO:0000313" key="14">
    <source>
        <dbReference type="Proteomes" id="UP000053617"/>
    </source>
</evidence>
<sequence length="815" mass="90967">MTARGSILFVDAYDSFAENIAALLHQQLSVEVILIRIDSDIPSQFRLSHQEFFSSFDAIVLGPGPGNPQEESDVGLFNQVWEYAAKDNIPVLGICLGFQSLCARYGLPVVRMDLPCHGHAKQVYHANKDIFTKSGDILATNYNSLGLRLKDVKQDSTPRRPSSSGSIDSDSFTQSLQFATPIFSKSRHDGPGFGPADNLDVLAWDRDEWVMAVRHKYYPFHGLQFHPESCKSTLACQQVIRQWWEAAKAHNKLCRSHPSISTGRRRDVSQADPLEHRSADFNSLQMKLAELGRVCGGKVIRTTVPTTSRGEEIASLCHLMSPLHASVMLESTKNGRYSIYAFPDATSFQVEYAAGQCRLMQDQALMGRFRVRREEVATLLESFLCSKSTKDDNSNAPFRGGFMGFLSYEFGTESLHLDVPPRTGPEPRTPDISLLWVDQCIVVDHQTASAHIQSIRENGKFWVEGMVARVEKMNQPKTSSSEPTFAAEKREDAMLLRDTLSSATFMLPDHDEYISQIRDCQSELLAGNSYELCLTTEARISTPATLPYSSWLLYKNIQRHNPVPFASYLRLNKTTVLSSAPEQFLSWSSRTCTIDMIPMKGTVKKTPEMNLEKATAILTSAKESAENLMIADLIRHDLYSTVGRDARVEVVKLCDIVEAETVFSLVSHVRAHVPTPVPGPINCDRKPKHWQEIMTRSGIKALIQTLPPGSMTGAPKKRSCEILHRLEQRDRGVYSGAIGYMDVGGNGAWSVCIRTAFSNDDNGDDDGQANTAEKQKTQTWRIGAGGAITVLSDEEQEWDEMMTKLDSVLRGFRFE</sequence>
<evidence type="ECO:0000256" key="4">
    <source>
        <dbReference type="ARBA" id="ARBA00013139"/>
    </source>
</evidence>
<evidence type="ECO:0000256" key="8">
    <source>
        <dbReference type="ARBA" id="ARBA00031329"/>
    </source>
</evidence>
<dbReference type="PRINTS" id="PR00099">
    <property type="entry name" value="CPSGATASE"/>
</dbReference>
<dbReference type="SUPFAM" id="SSF56322">
    <property type="entry name" value="ADC synthase"/>
    <property type="match status" value="1"/>
</dbReference>
<dbReference type="AlphaFoldDB" id="A0A0D2HGT7"/>
<dbReference type="InterPro" id="IPR015890">
    <property type="entry name" value="Chorismate_C"/>
</dbReference>
<dbReference type="PANTHER" id="PTHR11236:SF18">
    <property type="entry name" value="AMINODEOXYCHORISMATE SYNTHASE"/>
    <property type="match status" value="1"/>
</dbReference>